<proteinExistence type="predicted"/>
<accession>A0A1B0FMS5</accession>
<dbReference type="EnsemblMetazoa" id="GMOY005177-RA">
    <property type="protein sequence ID" value="GMOY005177-PA"/>
    <property type="gene ID" value="GMOY005177"/>
</dbReference>
<protein>
    <submittedName>
        <fullName evidence="1">Uncharacterized protein</fullName>
    </submittedName>
</protein>
<dbReference type="Proteomes" id="UP000092444">
    <property type="component" value="Unassembled WGS sequence"/>
</dbReference>
<name>A0A1B0FMS5_GLOMM</name>
<dbReference type="InterPro" id="IPR036691">
    <property type="entry name" value="Endo/exonu/phosph_ase_sf"/>
</dbReference>
<evidence type="ECO:0000313" key="1">
    <source>
        <dbReference type="EnsemblMetazoa" id="GMOY005177-PA"/>
    </source>
</evidence>
<sequence length="730" mass="79852">MAADAPIPKPVVEATQAARPPKPVETWCVVVRSSNAADTGKEVVKKVVEQVARTLGVRVHDLKPIRGGGAVVRTPSAAERTKIVANAKFGEVGLNVSIEEKLSPKRLGTKMALLILQYNCNRSYHALCEFGQCMNELGSAVALLQEPCAFDGRIKGLPTGMRVFLDSGNHSVLIINDMNVDATLVKASGHGVCVSVEGPHGRLLVASLYCWVVSGMVSANPSSTRMATRAISTANIEAANHTALNDVIERLWRMDDDGLCDKSLSQHEQQCEAHFIQNMQTNNDDRFAGKLPFHGDSSTLGEPKEMARINGVGIIPGGGTITFNGMSTINVAVMVNCNIRFASRGTIDYTLHEGDAESIAILKMSGDFTFTTAGIAEVMNVNNGKENISVSEGKMDKSINQNKMTWRRTTSYLLLAINKVIIVKTICDVRDNRPIGNENVIFSIVGDPSIVNSYTPDRIIHVSGISGLLYLVDTNIYFEIENGTIVNGDVTRNRVNIMLTTAMVGQRKVRVGQTSLKMKSDNAKTLDVLFKAWNDMGLNGTNMPLALEKKILSSKRNAIKENKNKNNNEHNNNTVNNIPTNKVNQIQQNVDSAHIQVEESTELPGVTVGLPKEVLSETDTSIRDDSLDNEIAMFAVCLREMIDARDYADPGVDRPIQNEQNKLRKDIVEAFGMTRLPITMPQSCEREGLGRDKYVVYVFNDGFLEKKLEKGKVVVKVNADILLACVDPDA</sequence>
<keyword evidence="2" id="KW-1185">Reference proteome</keyword>
<evidence type="ECO:0000313" key="2">
    <source>
        <dbReference type="Proteomes" id="UP000092444"/>
    </source>
</evidence>
<organism evidence="1 2">
    <name type="scientific">Glossina morsitans morsitans</name>
    <name type="common">Savannah tsetse fly</name>
    <dbReference type="NCBI Taxonomy" id="37546"/>
    <lineage>
        <taxon>Eukaryota</taxon>
        <taxon>Metazoa</taxon>
        <taxon>Ecdysozoa</taxon>
        <taxon>Arthropoda</taxon>
        <taxon>Hexapoda</taxon>
        <taxon>Insecta</taxon>
        <taxon>Pterygota</taxon>
        <taxon>Neoptera</taxon>
        <taxon>Endopterygota</taxon>
        <taxon>Diptera</taxon>
        <taxon>Brachycera</taxon>
        <taxon>Muscomorpha</taxon>
        <taxon>Hippoboscoidea</taxon>
        <taxon>Glossinidae</taxon>
        <taxon>Glossina</taxon>
    </lineage>
</organism>
<dbReference type="VEuPathDB" id="VectorBase:GMOY005177"/>
<reference evidence="1" key="1">
    <citation type="submission" date="2020-05" db="UniProtKB">
        <authorList>
            <consortium name="EnsemblMetazoa"/>
        </authorList>
    </citation>
    <scope>IDENTIFICATION</scope>
    <source>
        <strain evidence="1">Yale</strain>
    </source>
</reference>
<dbReference type="Gene3D" id="3.60.10.10">
    <property type="entry name" value="Endonuclease/exonuclease/phosphatase"/>
    <property type="match status" value="1"/>
</dbReference>
<dbReference type="EMBL" id="CCAG010014784">
    <property type="status" value="NOT_ANNOTATED_CDS"/>
    <property type="molecule type" value="Genomic_DNA"/>
</dbReference>
<dbReference type="AlphaFoldDB" id="A0A1B0FMS5"/>